<dbReference type="Proteomes" id="UP001374535">
    <property type="component" value="Chromosome 10"/>
</dbReference>
<proteinExistence type="predicted"/>
<keyword evidence="2" id="KW-0238">DNA-binding</keyword>
<evidence type="ECO:0000259" key="5">
    <source>
        <dbReference type="PROSITE" id="PS51005"/>
    </source>
</evidence>
<evidence type="ECO:0000313" key="7">
    <source>
        <dbReference type="Proteomes" id="UP001374535"/>
    </source>
</evidence>
<dbReference type="GO" id="GO:0003700">
    <property type="term" value="F:DNA-binding transcription factor activity"/>
    <property type="evidence" value="ECO:0007669"/>
    <property type="project" value="InterPro"/>
</dbReference>
<organism evidence="6 7">
    <name type="scientific">Vigna mungo</name>
    <name type="common">Black gram</name>
    <name type="synonym">Phaseolus mungo</name>
    <dbReference type="NCBI Taxonomy" id="3915"/>
    <lineage>
        <taxon>Eukaryota</taxon>
        <taxon>Viridiplantae</taxon>
        <taxon>Streptophyta</taxon>
        <taxon>Embryophyta</taxon>
        <taxon>Tracheophyta</taxon>
        <taxon>Spermatophyta</taxon>
        <taxon>Magnoliopsida</taxon>
        <taxon>eudicotyledons</taxon>
        <taxon>Gunneridae</taxon>
        <taxon>Pentapetalae</taxon>
        <taxon>rosids</taxon>
        <taxon>fabids</taxon>
        <taxon>Fabales</taxon>
        <taxon>Fabaceae</taxon>
        <taxon>Papilionoideae</taxon>
        <taxon>50 kb inversion clade</taxon>
        <taxon>NPAAA clade</taxon>
        <taxon>indigoferoid/millettioid clade</taxon>
        <taxon>Phaseoleae</taxon>
        <taxon>Vigna</taxon>
    </lineage>
</organism>
<evidence type="ECO:0000256" key="3">
    <source>
        <dbReference type="ARBA" id="ARBA00023163"/>
    </source>
</evidence>
<keyword evidence="3" id="KW-0804">Transcription</keyword>
<dbReference type="GO" id="GO:0005634">
    <property type="term" value="C:nucleus"/>
    <property type="evidence" value="ECO:0007669"/>
    <property type="project" value="TreeGrafter"/>
</dbReference>
<reference evidence="6 7" key="1">
    <citation type="journal article" date="2023" name="Life. Sci Alliance">
        <title>Evolutionary insights into 3D genome organization and epigenetic landscape of Vigna mungo.</title>
        <authorList>
            <person name="Junaid A."/>
            <person name="Singh B."/>
            <person name="Bhatia S."/>
        </authorList>
    </citation>
    <scope>NUCLEOTIDE SEQUENCE [LARGE SCALE GENOMIC DNA]</scope>
    <source>
        <strain evidence="6">Urdbean</strain>
    </source>
</reference>
<dbReference type="InterPro" id="IPR044799">
    <property type="entry name" value="SOG1-like"/>
</dbReference>
<keyword evidence="1" id="KW-0805">Transcription regulation</keyword>
<sequence>MTITEKTSVTDTKLTEEIRTVTCHSWDPGVKFDPSDLEILEYLEAKVGSDARKLHPLIEAFIPTIEGENRIWSTDPEKLPEKWLMILVMEDKLVQREERDGQLVMASEKWLTILPSG</sequence>
<dbReference type="InterPro" id="IPR036093">
    <property type="entry name" value="NAC_dom_sf"/>
</dbReference>
<dbReference type="PANTHER" id="PTHR31079:SF20">
    <property type="entry name" value="NAC DOMAIN-CONTAINING PROTEIN 10"/>
    <property type="match status" value="1"/>
</dbReference>
<dbReference type="InterPro" id="IPR003441">
    <property type="entry name" value="NAC-dom"/>
</dbReference>
<evidence type="ECO:0000256" key="4">
    <source>
        <dbReference type="ARBA" id="ARBA00023242"/>
    </source>
</evidence>
<evidence type="ECO:0000256" key="2">
    <source>
        <dbReference type="ARBA" id="ARBA00023125"/>
    </source>
</evidence>
<protein>
    <recommendedName>
        <fullName evidence="5">NAC domain-containing protein</fullName>
    </recommendedName>
</protein>
<dbReference type="EMBL" id="CP144691">
    <property type="protein sequence ID" value="WVY94607.1"/>
    <property type="molecule type" value="Genomic_DNA"/>
</dbReference>
<name>A0AAQ3MNV6_VIGMU</name>
<dbReference type="SUPFAM" id="SSF101941">
    <property type="entry name" value="NAC domain"/>
    <property type="match status" value="1"/>
</dbReference>
<dbReference type="GO" id="GO:0000976">
    <property type="term" value="F:transcription cis-regulatory region binding"/>
    <property type="evidence" value="ECO:0007669"/>
    <property type="project" value="TreeGrafter"/>
</dbReference>
<evidence type="ECO:0000313" key="6">
    <source>
        <dbReference type="EMBL" id="WVY94607.1"/>
    </source>
</evidence>
<dbReference type="PROSITE" id="PS51005">
    <property type="entry name" value="NAC"/>
    <property type="match status" value="1"/>
</dbReference>
<dbReference type="PANTHER" id="PTHR31079">
    <property type="entry name" value="NAC DOMAIN-CONTAINING PROTEIN 73"/>
    <property type="match status" value="1"/>
</dbReference>
<dbReference type="AlphaFoldDB" id="A0AAQ3MNV6"/>
<keyword evidence="4" id="KW-0539">Nucleus</keyword>
<evidence type="ECO:0000256" key="1">
    <source>
        <dbReference type="ARBA" id="ARBA00023015"/>
    </source>
</evidence>
<accession>A0AAQ3MNV6</accession>
<feature type="domain" description="NAC" evidence="5">
    <location>
        <begin position="26"/>
        <end position="117"/>
    </location>
</feature>
<gene>
    <name evidence="6" type="ORF">V8G54_033695</name>
</gene>
<keyword evidence="7" id="KW-1185">Reference proteome</keyword>